<proteinExistence type="predicted"/>
<sequence>MELTPYVTSLRTALNAAADAAAADVREAADRLSYAVEPSLRLTLIEAFGDAAAEITTQLEGVSVDVRMRGGNPEFVASDERMDAHYAMPEPPAPPAPPPPPEPDEGTSRISLRLPESLKARVEEAAAAEGLSVNGWLIRAISQTLDGAHTGIQIGPQGVNVNLGRRITGWAR</sequence>
<dbReference type="GO" id="GO:0006355">
    <property type="term" value="P:regulation of DNA-templated transcription"/>
    <property type="evidence" value="ECO:0007669"/>
    <property type="project" value="InterPro"/>
</dbReference>
<organism evidence="2 3">
    <name type="scientific">Phytoactinopolyspora alkaliphila</name>
    <dbReference type="NCBI Taxonomy" id="1783498"/>
    <lineage>
        <taxon>Bacteria</taxon>
        <taxon>Bacillati</taxon>
        <taxon>Actinomycetota</taxon>
        <taxon>Actinomycetes</taxon>
        <taxon>Jiangellales</taxon>
        <taxon>Jiangellaceae</taxon>
        <taxon>Phytoactinopolyspora</taxon>
    </lineage>
</organism>
<evidence type="ECO:0000313" key="2">
    <source>
        <dbReference type="EMBL" id="NED95393.1"/>
    </source>
</evidence>
<accession>A0A6N9YK61</accession>
<name>A0A6N9YK61_9ACTN</name>
<dbReference type="Proteomes" id="UP000469185">
    <property type="component" value="Unassembled WGS sequence"/>
</dbReference>
<gene>
    <name evidence="2" type="ORF">G1H11_08705</name>
</gene>
<dbReference type="InterPro" id="IPR013321">
    <property type="entry name" value="Arc_rbn_hlx_hlx"/>
</dbReference>
<dbReference type="RefSeq" id="WP_163818118.1">
    <property type="nucleotide sequence ID" value="NZ_JAAGOB010000004.1"/>
</dbReference>
<evidence type="ECO:0000313" key="3">
    <source>
        <dbReference type="Proteomes" id="UP000469185"/>
    </source>
</evidence>
<dbReference type="EMBL" id="JAAGOB010000004">
    <property type="protein sequence ID" value="NED95393.1"/>
    <property type="molecule type" value="Genomic_DNA"/>
</dbReference>
<dbReference type="Pfam" id="PF05534">
    <property type="entry name" value="HicB"/>
    <property type="match status" value="1"/>
</dbReference>
<dbReference type="Gene3D" id="1.10.1220.10">
    <property type="entry name" value="Met repressor-like"/>
    <property type="match status" value="1"/>
</dbReference>
<dbReference type="SUPFAM" id="SSF47598">
    <property type="entry name" value="Ribbon-helix-helix"/>
    <property type="match status" value="1"/>
</dbReference>
<dbReference type="InterPro" id="IPR010985">
    <property type="entry name" value="Ribbon_hlx_hlx"/>
</dbReference>
<dbReference type="InterPro" id="IPR008651">
    <property type="entry name" value="Uncharacterised_HicB"/>
</dbReference>
<reference evidence="2 3" key="1">
    <citation type="submission" date="2020-02" db="EMBL/GenBank/DDBJ databases">
        <authorList>
            <person name="Li X.-J."/>
            <person name="Feng X.-M."/>
        </authorList>
    </citation>
    <scope>NUCLEOTIDE SEQUENCE [LARGE SCALE GENOMIC DNA]</scope>
    <source>
        <strain evidence="2 3">CGMCC 4.7225</strain>
    </source>
</reference>
<dbReference type="AlphaFoldDB" id="A0A6N9YK61"/>
<protein>
    <submittedName>
        <fullName evidence="2">Toxin-antitoxin system HicB family antitoxin</fullName>
    </submittedName>
</protein>
<comment type="caution">
    <text evidence="2">The sequence shown here is derived from an EMBL/GenBank/DDBJ whole genome shotgun (WGS) entry which is preliminary data.</text>
</comment>
<keyword evidence="3" id="KW-1185">Reference proteome</keyword>
<feature type="compositionally biased region" description="Pro residues" evidence="1">
    <location>
        <begin position="89"/>
        <end position="101"/>
    </location>
</feature>
<evidence type="ECO:0000256" key="1">
    <source>
        <dbReference type="SAM" id="MobiDB-lite"/>
    </source>
</evidence>
<feature type="region of interest" description="Disordered" evidence="1">
    <location>
        <begin position="74"/>
        <end position="109"/>
    </location>
</feature>